<feature type="region of interest" description="Disordered" evidence="6">
    <location>
        <begin position="488"/>
        <end position="509"/>
    </location>
</feature>
<proteinExistence type="predicted"/>
<evidence type="ECO:0000313" key="9">
    <source>
        <dbReference type="Proteomes" id="UP000318509"/>
    </source>
</evidence>
<keyword evidence="4" id="KW-0408">Iron</keyword>
<dbReference type="GO" id="GO:0051539">
    <property type="term" value="F:4 iron, 4 sulfur cluster binding"/>
    <property type="evidence" value="ECO:0007669"/>
    <property type="project" value="UniProtKB-KW"/>
</dbReference>
<evidence type="ECO:0000313" key="8">
    <source>
        <dbReference type="EMBL" id="TMI91517.1"/>
    </source>
</evidence>
<dbReference type="SUPFAM" id="SSF51905">
    <property type="entry name" value="FAD/NAD(P)-binding domain"/>
    <property type="match status" value="1"/>
</dbReference>
<dbReference type="GO" id="GO:0016491">
    <property type="term" value="F:oxidoreductase activity"/>
    <property type="evidence" value="ECO:0007669"/>
    <property type="project" value="UniProtKB-KW"/>
</dbReference>
<organism evidence="8 9">
    <name type="scientific">Candidatus Segetimicrobium genomatis</name>
    <dbReference type="NCBI Taxonomy" id="2569760"/>
    <lineage>
        <taxon>Bacteria</taxon>
        <taxon>Bacillati</taxon>
        <taxon>Candidatus Sysuimicrobiota</taxon>
        <taxon>Candidatus Sysuimicrobiia</taxon>
        <taxon>Candidatus Sysuimicrobiales</taxon>
        <taxon>Candidatus Segetimicrobiaceae</taxon>
        <taxon>Candidatus Segetimicrobium</taxon>
    </lineage>
</organism>
<evidence type="ECO:0000256" key="7">
    <source>
        <dbReference type="SAM" id="SignalP"/>
    </source>
</evidence>
<evidence type="ECO:0000256" key="3">
    <source>
        <dbReference type="ARBA" id="ARBA00023002"/>
    </source>
</evidence>
<dbReference type="GO" id="GO:0046872">
    <property type="term" value="F:metal ion binding"/>
    <property type="evidence" value="ECO:0007669"/>
    <property type="project" value="UniProtKB-KW"/>
</dbReference>
<name>A0A537K6Y7_9BACT</name>
<dbReference type="AlphaFoldDB" id="A0A537K6Y7"/>
<evidence type="ECO:0000256" key="4">
    <source>
        <dbReference type="ARBA" id="ARBA00023004"/>
    </source>
</evidence>
<protein>
    <submittedName>
        <fullName evidence="8">FAD-dependent oxidoreductase</fullName>
    </submittedName>
</protein>
<keyword evidence="3" id="KW-0560">Oxidoreductase</keyword>
<dbReference type="EMBL" id="VBAK01000091">
    <property type="protein sequence ID" value="TMI91517.1"/>
    <property type="molecule type" value="Genomic_DNA"/>
</dbReference>
<keyword evidence="1" id="KW-0004">4Fe-4S</keyword>
<feature type="signal peptide" evidence="7">
    <location>
        <begin position="1"/>
        <end position="32"/>
    </location>
</feature>
<gene>
    <name evidence="8" type="ORF">E6H00_03865</name>
</gene>
<accession>A0A537K6Y7</accession>
<dbReference type="Gene3D" id="3.50.50.60">
    <property type="entry name" value="FAD/NAD(P)-binding domain"/>
    <property type="match status" value="1"/>
</dbReference>
<dbReference type="InterPro" id="IPR039650">
    <property type="entry name" value="HdrA-like"/>
</dbReference>
<dbReference type="InterPro" id="IPR036188">
    <property type="entry name" value="FAD/NAD-bd_sf"/>
</dbReference>
<keyword evidence="7" id="KW-0732">Signal</keyword>
<dbReference type="Pfam" id="PF12831">
    <property type="entry name" value="FAD_oxidored"/>
    <property type="match status" value="1"/>
</dbReference>
<feature type="chain" id="PRO_5022077005" evidence="7">
    <location>
        <begin position="33"/>
        <end position="509"/>
    </location>
</feature>
<comment type="caution">
    <text evidence="8">The sequence shown here is derived from an EMBL/GenBank/DDBJ whole genome shotgun (WGS) entry which is preliminary data.</text>
</comment>
<dbReference type="PANTHER" id="PTHR43498:SF1">
    <property type="entry name" value="COB--COM HETERODISULFIDE REDUCTASE IRON-SULFUR SUBUNIT A"/>
    <property type="match status" value="1"/>
</dbReference>
<sequence>MNFMKPGIRRFLGCAAALGLLAAGIQASPAPAFGRPPSGGLGRAACSVSVPVLVVGGTPAGVAAAVTTARMGTQVIMTESRPYLGGDLTGSMLNMFDMDYGPGGQHLSRGIFMEIFRQLGITFDVELAKHVFLLEVARHPLVALRLSTRPLQVIVQGDRITAVVMEDTVSHARQTICAKRVVDATDDGDVAAMAGVPYQLGREGSGVDRAMMAATLVFELSGVNWQDVVSYVTSTGGRRATRGGIFHGNAWGYGAMLRFYRPIQPGIGIYDLNIGWQNDHTVLINGLLVYGVDGTDPASVADGMRRATLELPALVQYLRITAPGFKDAELVRTADYLYIRETRHIRGLYTLTAQDIVDGRVFWDAVGVASYPIDLHPYRPGELNPYAPHRYVYTIPLRSLVPVGISNLLLASRAISASYEAAGSTRVVPTTMEEGQAAGTAAVLSLRSKVSIPDFTEDPGLVHELQATLHTQGQYLLPETVAAALGVPPRQWPGAPRSPVKPQAAPAQP</sequence>
<evidence type="ECO:0000256" key="1">
    <source>
        <dbReference type="ARBA" id="ARBA00022485"/>
    </source>
</evidence>
<keyword evidence="5" id="KW-0411">Iron-sulfur</keyword>
<reference evidence="8 9" key="1">
    <citation type="journal article" date="2019" name="Nat. Microbiol.">
        <title>Mediterranean grassland soil C-N compound turnover is dependent on rainfall and depth, and is mediated by genomically divergent microorganisms.</title>
        <authorList>
            <person name="Diamond S."/>
            <person name="Andeer P.F."/>
            <person name="Li Z."/>
            <person name="Crits-Christoph A."/>
            <person name="Burstein D."/>
            <person name="Anantharaman K."/>
            <person name="Lane K.R."/>
            <person name="Thomas B.C."/>
            <person name="Pan C."/>
            <person name="Northen T.R."/>
            <person name="Banfield J.F."/>
        </authorList>
    </citation>
    <scope>NUCLEOTIDE SEQUENCE [LARGE SCALE GENOMIC DNA]</scope>
    <source>
        <strain evidence="8">NP_3</strain>
    </source>
</reference>
<evidence type="ECO:0000256" key="2">
    <source>
        <dbReference type="ARBA" id="ARBA00022723"/>
    </source>
</evidence>
<keyword evidence="2" id="KW-0479">Metal-binding</keyword>
<evidence type="ECO:0000256" key="6">
    <source>
        <dbReference type="SAM" id="MobiDB-lite"/>
    </source>
</evidence>
<evidence type="ECO:0000256" key="5">
    <source>
        <dbReference type="ARBA" id="ARBA00023014"/>
    </source>
</evidence>
<dbReference type="PANTHER" id="PTHR43498">
    <property type="entry name" value="FERREDOXIN:COB-COM HETERODISULFIDE REDUCTASE SUBUNIT A"/>
    <property type="match status" value="1"/>
</dbReference>
<dbReference type="Proteomes" id="UP000318509">
    <property type="component" value="Unassembled WGS sequence"/>
</dbReference>